<dbReference type="Pfam" id="PF17745">
    <property type="entry name" value="Ydr279_N"/>
    <property type="match status" value="1"/>
</dbReference>
<dbReference type="Proteomes" id="UP000738325">
    <property type="component" value="Unassembled WGS sequence"/>
</dbReference>
<evidence type="ECO:0000256" key="6">
    <source>
        <dbReference type="SAM" id="MobiDB-lite"/>
    </source>
</evidence>
<dbReference type="OrthoDB" id="29098at2759"/>
<dbReference type="PANTHER" id="PTHR13383:SF11">
    <property type="entry name" value="RIBONUCLEASE H2 SUBUNIT B"/>
    <property type="match status" value="1"/>
</dbReference>
<evidence type="ECO:0000256" key="5">
    <source>
        <dbReference type="ARBA" id="ARBA00033464"/>
    </source>
</evidence>
<evidence type="ECO:0000256" key="2">
    <source>
        <dbReference type="ARBA" id="ARBA00019062"/>
    </source>
</evidence>
<evidence type="ECO:0000313" key="9">
    <source>
        <dbReference type="EMBL" id="KAG0319393.1"/>
    </source>
</evidence>
<comment type="subcellular location">
    <subcellularLocation>
        <location evidence="1">Nucleus</location>
    </subcellularLocation>
</comment>
<evidence type="ECO:0000256" key="1">
    <source>
        <dbReference type="ARBA" id="ARBA00004123"/>
    </source>
</evidence>
<keyword evidence="3" id="KW-0539">Nucleus</keyword>
<sequence>MASPNQHRICIGPKVPKGAENPITLLLPSPSSGLPSRYVIQEGKLYEMQVVDPEGLRSWFVGDTIQSDGSLYIITPIDPVFMILPILDIMRQQTAESQGRFLVLHDIFESDQYTSLRHLALLHRIEDFLSLVSEVRTGSMDRAKTFRLDDAKALAWMKQKVQVLVDRFESVKTLTDAIAYTESLPDACRKEAITQSALKLVSAYLSESWATKLAGEYEFPELDKMESRTQLPSFSDFGKRSGMDLDEDPKAKKEVKKPKLSVGQRKLAKANTTGMKPLSSFFAKKT</sequence>
<organism evidence="9 10">
    <name type="scientific">Dissophora globulifera</name>
    <dbReference type="NCBI Taxonomy" id="979702"/>
    <lineage>
        <taxon>Eukaryota</taxon>
        <taxon>Fungi</taxon>
        <taxon>Fungi incertae sedis</taxon>
        <taxon>Mucoromycota</taxon>
        <taxon>Mortierellomycotina</taxon>
        <taxon>Mortierellomycetes</taxon>
        <taxon>Mortierellales</taxon>
        <taxon>Mortierellaceae</taxon>
        <taxon>Dissophora</taxon>
    </lineage>
</organism>
<protein>
    <recommendedName>
        <fullName evidence="2">Ribonuclease H2 subunit B</fullName>
    </recommendedName>
    <alternativeName>
        <fullName evidence="5">Ribonuclease HI subunit B</fullName>
    </alternativeName>
</protein>
<gene>
    <name evidence="9" type="primary">RNASEH2B</name>
    <name evidence="9" type="ORF">BGZ99_005125</name>
</gene>
<reference evidence="9" key="1">
    <citation type="journal article" date="2020" name="Fungal Divers.">
        <title>Resolving the Mortierellaceae phylogeny through synthesis of multi-gene phylogenetics and phylogenomics.</title>
        <authorList>
            <person name="Vandepol N."/>
            <person name="Liber J."/>
            <person name="Desiro A."/>
            <person name="Na H."/>
            <person name="Kennedy M."/>
            <person name="Barry K."/>
            <person name="Grigoriev I.V."/>
            <person name="Miller A.N."/>
            <person name="O'Donnell K."/>
            <person name="Stajich J.E."/>
            <person name="Bonito G."/>
        </authorList>
    </citation>
    <scope>NUCLEOTIDE SEQUENCE</scope>
    <source>
        <strain evidence="9">REB-010B</strain>
    </source>
</reference>
<feature type="domain" description="Ribonuclease H2 subunit B wHTH" evidence="7">
    <location>
        <begin position="81"/>
        <end position="213"/>
    </location>
</feature>
<evidence type="ECO:0000256" key="4">
    <source>
        <dbReference type="ARBA" id="ARBA00024778"/>
    </source>
</evidence>
<dbReference type="InterPro" id="IPR019024">
    <property type="entry name" value="RNase_H2_suB_wHTH"/>
</dbReference>
<name>A0A9P6RHX5_9FUNG</name>
<dbReference type="GO" id="GO:0032299">
    <property type="term" value="C:ribonuclease H2 complex"/>
    <property type="evidence" value="ECO:0007669"/>
    <property type="project" value="InterPro"/>
</dbReference>
<dbReference type="CDD" id="cd09270">
    <property type="entry name" value="RNase_H2-B"/>
    <property type="match status" value="1"/>
</dbReference>
<evidence type="ECO:0000313" key="10">
    <source>
        <dbReference type="Proteomes" id="UP000738325"/>
    </source>
</evidence>
<dbReference type="Gene3D" id="1.10.20.120">
    <property type="match status" value="1"/>
</dbReference>
<feature type="compositionally biased region" description="Basic and acidic residues" evidence="6">
    <location>
        <begin position="237"/>
        <end position="252"/>
    </location>
</feature>
<dbReference type="InterPro" id="IPR040456">
    <property type="entry name" value="RNase_H2_suB"/>
</dbReference>
<keyword evidence="10" id="KW-1185">Reference proteome</keyword>
<dbReference type="InterPro" id="IPR041195">
    <property type="entry name" value="Rnh202_N"/>
</dbReference>
<comment type="function">
    <text evidence="4">Non catalytic subunit of RNase H2, an endonuclease that specifically degrades the RNA of RNA:DNA hybrids. Participates in DNA replication, possibly by mediating the removal of lagging-strand Okazaki fragment RNA primers during DNA replication. Mediates the excision of single ribonucleotides from DNA:RNA duplexes.</text>
</comment>
<dbReference type="Pfam" id="PF09468">
    <property type="entry name" value="RNase_H2-Ydr279"/>
    <property type="match status" value="1"/>
</dbReference>
<comment type="caution">
    <text evidence="9">The sequence shown here is derived from an EMBL/GenBank/DDBJ whole genome shotgun (WGS) entry which is preliminary data.</text>
</comment>
<dbReference type="GO" id="GO:0006401">
    <property type="term" value="P:RNA catabolic process"/>
    <property type="evidence" value="ECO:0007669"/>
    <property type="project" value="TreeGrafter"/>
</dbReference>
<dbReference type="AlphaFoldDB" id="A0A9P6RHX5"/>
<feature type="domain" description="Rnh202 triple barrel" evidence="8">
    <location>
        <begin position="21"/>
        <end position="78"/>
    </location>
</feature>
<evidence type="ECO:0000259" key="8">
    <source>
        <dbReference type="Pfam" id="PF17745"/>
    </source>
</evidence>
<dbReference type="EMBL" id="JAAAIP010000325">
    <property type="protein sequence ID" value="KAG0319393.1"/>
    <property type="molecule type" value="Genomic_DNA"/>
</dbReference>
<proteinExistence type="predicted"/>
<dbReference type="GO" id="GO:0005654">
    <property type="term" value="C:nucleoplasm"/>
    <property type="evidence" value="ECO:0007669"/>
    <property type="project" value="TreeGrafter"/>
</dbReference>
<dbReference type="Gene3D" id="2.20.25.530">
    <property type="match status" value="1"/>
</dbReference>
<evidence type="ECO:0000259" key="7">
    <source>
        <dbReference type="Pfam" id="PF09468"/>
    </source>
</evidence>
<accession>A0A9P6RHX5</accession>
<dbReference type="PANTHER" id="PTHR13383">
    <property type="entry name" value="RIBONUCLEASE H2 SUBUNIT B"/>
    <property type="match status" value="1"/>
</dbReference>
<evidence type="ECO:0000256" key="3">
    <source>
        <dbReference type="ARBA" id="ARBA00023242"/>
    </source>
</evidence>
<feature type="region of interest" description="Disordered" evidence="6">
    <location>
        <begin position="233"/>
        <end position="271"/>
    </location>
</feature>